<dbReference type="InterPro" id="IPR000522">
    <property type="entry name" value="ABC_transptr_permease_BtuC"/>
</dbReference>
<dbReference type="Gene3D" id="1.10.3470.10">
    <property type="entry name" value="ABC transporter involved in vitamin B12 uptake, BtuC"/>
    <property type="match status" value="1"/>
</dbReference>
<evidence type="ECO:0000256" key="5">
    <source>
        <dbReference type="ARBA" id="ARBA00022692"/>
    </source>
</evidence>
<protein>
    <submittedName>
        <fullName evidence="9">ABC-type enterochelin transport system, permease component</fullName>
    </submittedName>
</protein>
<evidence type="ECO:0000313" key="9">
    <source>
        <dbReference type="EMBL" id="KIQ69407.1"/>
    </source>
</evidence>
<dbReference type="PANTHER" id="PTHR30472">
    <property type="entry name" value="FERRIC ENTEROBACTIN TRANSPORT SYSTEM PERMEASE PROTEIN"/>
    <property type="match status" value="1"/>
</dbReference>
<feature type="transmembrane region" description="Helical" evidence="8">
    <location>
        <begin position="177"/>
        <end position="195"/>
    </location>
</feature>
<accession>A0A0D0QAS4</accession>
<feature type="transmembrane region" description="Helical" evidence="8">
    <location>
        <begin position="73"/>
        <end position="92"/>
    </location>
</feature>
<dbReference type="SUPFAM" id="SSF81345">
    <property type="entry name" value="ABC transporter involved in vitamin B12 uptake, BtuC"/>
    <property type="match status" value="1"/>
</dbReference>
<gene>
    <name evidence="9" type="ORF">Wenmar_01769</name>
</gene>
<dbReference type="PANTHER" id="PTHR30472:SF27">
    <property type="entry name" value="PETROBACTIN IMPORT SYSTEM PERMEASE PROTEIN YCLN"/>
    <property type="match status" value="1"/>
</dbReference>
<evidence type="ECO:0000313" key="10">
    <source>
        <dbReference type="Proteomes" id="UP000035100"/>
    </source>
</evidence>
<dbReference type="Proteomes" id="UP000035100">
    <property type="component" value="Unassembled WGS sequence"/>
</dbReference>
<feature type="transmembrane region" description="Helical" evidence="8">
    <location>
        <begin position="48"/>
        <end position="66"/>
    </location>
</feature>
<evidence type="ECO:0000256" key="1">
    <source>
        <dbReference type="ARBA" id="ARBA00004651"/>
    </source>
</evidence>
<dbReference type="GO" id="GO:0005886">
    <property type="term" value="C:plasma membrane"/>
    <property type="evidence" value="ECO:0007669"/>
    <property type="project" value="UniProtKB-SubCell"/>
</dbReference>
<evidence type="ECO:0000256" key="2">
    <source>
        <dbReference type="ARBA" id="ARBA00007935"/>
    </source>
</evidence>
<evidence type="ECO:0000256" key="8">
    <source>
        <dbReference type="SAM" id="Phobius"/>
    </source>
</evidence>
<keyword evidence="10" id="KW-1185">Reference proteome</keyword>
<feature type="transmembrane region" description="Helical" evidence="8">
    <location>
        <begin position="129"/>
        <end position="151"/>
    </location>
</feature>
<dbReference type="eggNOG" id="COG4606">
    <property type="taxonomic scope" value="Bacteria"/>
</dbReference>
<evidence type="ECO:0000256" key="7">
    <source>
        <dbReference type="ARBA" id="ARBA00023136"/>
    </source>
</evidence>
<keyword evidence="7 8" id="KW-0472">Membrane</keyword>
<proteinExistence type="inferred from homology"/>
<dbReference type="AlphaFoldDB" id="A0A0D0QAS4"/>
<dbReference type="Pfam" id="PF01032">
    <property type="entry name" value="FecCD"/>
    <property type="match status" value="1"/>
</dbReference>
<keyword evidence="4" id="KW-1003">Cell membrane</keyword>
<evidence type="ECO:0000256" key="3">
    <source>
        <dbReference type="ARBA" id="ARBA00022448"/>
    </source>
</evidence>
<dbReference type="EMBL" id="AONG01000009">
    <property type="protein sequence ID" value="KIQ69407.1"/>
    <property type="molecule type" value="Genomic_DNA"/>
</dbReference>
<dbReference type="InterPro" id="IPR037294">
    <property type="entry name" value="ABC_BtuC-like"/>
</dbReference>
<keyword evidence="6 8" id="KW-1133">Transmembrane helix</keyword>
<comment type="caution">
    <text evidence="9">The sequence shown here is derived from an EMBL/GenBank/DDBJ whole genome shotgun (WGS) entry which is preliminary data.</text>
</comment>
<evidence type="ECO:0000256" key="6">
    <source>
        <dbReference type="ARBA" id="ARBA00022989"/>
    </source>
</evidence>
<comment type="similarity">
    <text evidence="2">Belongs to the binding-protein-dependent transport system permease family. FecCD subfamily.</text>
</comment>
<keyword evidence="3" id="KW-0813">Transport</keyword>
<keyword evidence="5 8" id="KW-0812">Transmembrane</keyword>
<name>A0A0D0QAS4_9RHOB</name>
<feature type="transmembrane region" description="Helical" evidence="8">
    <location>
        <begin position="216"/>
        <end position="240"/>
    </location>
</feature>
<evidence type="ECO:0000256" key="4">
    <source>
        <dbReference type="ARBA" id="ARBA00022475"/>
    </source>
</evidence>
<comment type="subcellular location">
    <subcellularLocation>
        <location evidence="1">Cell membrane</location>
        <topology evidence="1">Multi-pass membrane protein</topology>
    </subcellularLocation>
</comment>
<feature type="transmembrane region" description="Helical" evidence="8">
    <location>
        <begin position="98"/>
        <end position="117"/>
    </location>
</feature>
<sequence length="342" mass="35042">MTRTALVAGVTLALLAGASVLVGAASLSGDLDAGLLLAVSRLPRTAAALLAGAGLALAGAVVQLSVQNRLVEPGLVGTPESAMLGLMAVTLAAPGASLIVKMAVAAAAALVGTLGFLALSRRVPRQDPILLPLVGLIYGGILGSAALWIAWTTDLVQYLGIWTSGEFSGVLRGRYELLWIVAAVTVALYAVADRITLLGLGEDAARSLGLDYRQTLLAGLVLVAVTVAVVVVSVGAIPFVGLVVPNLVSRWRGDDLRRNLPLIAWAGRGVGAGLRHRGAADPLALRNPGRDDLRRRRGRPVPVAAARAGARRCLSAASPSSPSASRCWPRCSFAGTCASPWA</sequence>
<dbReference type="GO" id="GO:0033214">
    <property type="term" value="P:siderophore-iron import into cell"/>
    <property type="evidence" value="ECO:0007669"/>
    <property type="project" value="TreeGrafter"/>
</dbReference>
<dbReference type="GO" id="GO:0022857">
    <property type="term" value="F:transmembrane transporter activity"/>
    <property type="evidence" value="ECO:0007669"/>
    <property type="project" value="InterPro"/>
</dbReference>
<dbReference type="STRING" id="1123501.Wenmar_01769"/>
<reference evidence="9 10" key="1">
    <citation type="submission" date="2013-01" db="EMBL/GenBank/DDBJ databases">
        <authorList>
            <person name="Fiebig A."/>
            <person name="Goeker M."/>
            <person name="Klenk H.-P.P."/>
        </authorList>
    </citation>
    <scope>NUCLEOTIDE SEQUENCE [LARGE SCALE GENOMIC DNA]</scope>
    <source>
        <strain evidence="9 10">DSM 24838</strain>
    </source>
</reference>
<organism evidence="9 10">
    <name type="scientific">Wenxinia marina DSM 24838</name>
    <dbReference type="NCBI Taxonomy" id="1123501"/>
    <lineage>
        <taxon>Bacteria</taxon>
        <taxon>Pseudomonadati</taxon>
        <taxon>Pseudomonadota</taxon>
        <taxon>Alphaproteobacteria</taxon>
        <taxon>Rhodobacterales</taxon>
        <taxon>Roseobacteraceae</taxon>
        <taxon>Wenxinia</taxon>
    </lineage>
</organism>